<dbReference type="HOGENOM" id="CLU_1334325_0_0_9"/>
<evidence type="ECO:0000313" key="2">
    <source>
        <dbReference type="EMBL" id="EEG54681.1"/>
    </source>
</evidence>
<dbReference type="InterPro" id="IPR036108">
    <property type="entry name" value="4pyrrol_syn_uPrphyn_synt_sf"/>
</dbReference>
<name>C0D1V1_9FIRM</name>
<keyword evidence="2" id="KW-0456">Lyase</keyword>
<comment type="caution">
    <text evidence="2">The sequence shown here is derived from an EMBL/GenBank/DDBJ whole genome shotgun (WGS) entry which is preliminary data.</text>
</comment>
<dbReference type="SUPFAM" id="SSF69618">
    <property type="entry name" value="HemD-like"/>
    <property type="match status" value="1"/>
</dbReference>
<dbReference type="InterPro" id="IPR003754">
    <property type="entry name" value="4pyrrol_synth_uPrphyn_synth"/>
</dbReference>
<feature type="domain" description="Tetrapyrrole biosynthesis uroporphyrinogen III synthase" evidence="1">
    <location>
        <begin position="2"/>
        <end position="198"/>
    </location>
</feature>
<dbReference type="GO" id="GO:0006780">
    <property type="term" value="P:uroporphyrinogen III biosynthetic process"/>
    <property type="evidence" value="ECO:0007669"/>
    <property type="project" value="InterPro"/>
</dbReference>
<dbReference type="GO" id="GO:0004852">
    <property type="term" value="F:uroporphyrinogen-III synthase activity"/>
    <property type="evidence" value="ECO:0007669"/>
    <property type="project" value="UniProtKB-EC"/>
</dbReference>
<dbReference type="EC" id="4.2.1.75" evidence="2"/>
<organism evidence="2 3">
    <name type="scientific">[Clostridium] asparagiforme DSM 15981</name>
    <dbReference type="NCBI Taxonomy" id="518636"/>
    <lineage>
        <taxon>Bacteria</taxon>
        <taxon>Bacillati</taxon>
        <taxon>Bacillota</taxon>
        <taxon>Clostridia</taxon>
        <taxon>Lachnospirales</taxon>
        <taxon>Lachnospiraceae</taxon>
        <taxon>Enterocloster</taxon>
    </lineage>
</organism>
<evidence type="ECO:0000313" key="3">
    <source>
        <dbReference type="Proteomes" id="UP000004756"/>
    </source>
</evidence>
<gene>
    <name evidence="2" type="primary">hemD</name>
    <name evidence="2" type="ORF">CLOSTASPAR_03240</name>
</gene>
<sequence length="206" mass="22046">MIVFTSANGVRLFFDGLLKSGRDFRALGQVKFAVVGPGTAGELLKYGFRADYMPRVYRTRELAELLAQVCQNEGGGIKPTAREGMLPRILIPRSRGGSPELTEILSRAGVAFDDIVLYDVTGGLPGGDAAGPQTDCDYITFASASGVEAYFEQMGGEAMERLADSRTVCIGDVTAGALESHGRRVDVLAKDFTVRGMAEAILNDRS</sequence>
<dbReference type="Pfam" id="PF02602">
    <property type="entry name" value="HEM4"/>
    <property type="match status" value="1"/>
</dbReference>
<accession>C0D1V1</accession>
<dbReference type="Proteomes" id="UP000004756">
    <property type="component" value="Unassembled WGS sequence"/>
</dbReference>
<dbReference type="CDD" id="cd06578">
    <property type="entry name" value="HemD"/>
    <property type="match status" value="1"/>
</dbReference>
<dbReference type="AlphaFoldDB" id="C0D1V1"/>
<proteinExistence type="predicted"/>
<dbReference type="PANTHER" id="PTHR40082">
    <property type="entry name" value="BLR5956 PROTEIN"/>
    <property type="match status" value="1"/>
</dbReference>
<dbReference type="Gene3D" id="3.40.50.10090">
    <property type="match status" value="2"/>
</dbReference>
<dbReference type="InterPro" id="IPR039793">
    <property type="entry name" value="UROS/Hem4"/>
</dbReference>
<evidence type="ECO:0000259" key="1">
    <source>
        <dbReference type="Pfam" id="PF02602"/>
    </source>
</evidence>
<dbReference type="EMBL" id="ACCJ01000241">
    <property type="protein sequence ID" value="EEG54681.1"/>
    <property type="molecule type" value="Genomic_DNA"/>
</dbReference>
<protein>
    <submittedName>
        <fullName evidence="2">Uroporphyrinogen-III synthase</fullName>
        <ecNumber evidence="2">4.2.1.75</ecNumber>
    </submittedName>
</protein>
<reference evidence="2 3" key="1">
    <citation type="submission" date="2009-02" db="EMBL/GenBank/DDBJ databases">
        <title>Draft genome sequence of Clostridium asparagiforme (DSM 15981).</title>
        <authorList>
            <person name="Sudarsanam P."/>
            <person name="Ley R."/>
            <person name="Guruge J."/>
            <person name="Turnbaugh P.J."/>
            <person name="Mahowald M."/>
            <person name="Liep D."/>
            <person name="Gordon J."/>
        </authorList>
    </citation>
    <scope>NUCLEOTIDE SEQUENCE [LARGE SCALE GENOMIC DNA]</scope>
    <source>
        <strain evidence="2 3">DSM 15981</strain>
    </source>
</reference>
<feature type="non-terminal residue" evidence="2">
    <location>
        <position position="206"/>
    </location>
</feature>
<keyword evidence="3" id="KW-1185">Reference proteome</keyword>
<dbReference type="PANTHER" id="PTHR40082:SF1">
    <property type="entry name" value="BLR5956 PROTEIN"/>
    <property type="match status" value="1"/>
</dbReference>